<comment type="catalytic activity">
    <reaction evidence="1">
        <text>ATP + protein L-histidine = ADP + protein N-phospho-L-histidine.</text>
        <dbReference type="EC" id="2.7.13.3"/>
    </reaction>
</comment>
<dbReference type="InterPro" id="IPR050482">
    <property type="entry name" value="Sensor_HK_TwoCompSys"/>
</dbReference>
<reference evidence="11 12" key="1">
    <citation type="submission" date="2020-11" db="EMBL/GenBank/DDBJ databases">
        <title>Kaistella gelatinilytica sp. nov., a flavobacterium isolated from Antarctic Soil.</title>
        <authorList>
            <person name="Li J."/>
        </authorList>
    </citation>
    <scope>NUCLEOTIDE SEQUENCE [LARGE SCALE GENOMIC DNA]</scope>
    <source>
        <strain evidence="11 12">G5-32</strain>
    </source>
</reference>
<proteinExistence type="predicted"/>
<evidence type="ECO:0000313" key="12">
    <source>
        <dbReference type="Proteomes" id="UP000660070"/>
    </source>
</evidence>
<evidence type="ECO:0000256" key="6">
    <source>
        <dbReference type="ARBA" id="ARBA00022777"/>
    </source>
</evidence>
<keyword evidence="4" id="KW-0808">Transferase</keyword>
<gene>
    <name evidence="11" type="ORF">IV494_02065</name>
</gene>
<keyword evidence="9" id="KW-0472">Membrane</keyword>
<keyword evidence="6 11" id="KW-0418">Kinase</keyword>
<dbReference type="InterPro" id="IPR015943">
    <property type="entry name" value="WD40/YVTN_repeat-like_dom_sf"/>
</dbReference>
<dbReference type="InterPro" id="IPR036890">
    <property type="entry name" value="HATPase_C_sf"/>
</dbReference>
<evidence type="ECO:0000256" key="4">
    <source>
        <dbReference type="ARBA" id="ARBA00022679"/>
    </source>
</evidence>
<dbReference type="Gene3D" id="1.20.5.1930">
    <property type="match status" value="1"/>
</dbReference>
<evidence type="ECO:0000256" key="3">
    <source>
        <dbReference type="ARBA" id="ARBA00022553"/>
    </source>
</evidence>
<evidence type="ECO:0000256" key="7">
    <source>
        <dbReference type="ARBA" id="ARBA00022840"/>
    </source>
</evidence>
<evidence type="ECO:0000256" key="5">
    <source>
        <dbReference type="ARBA" id="ARBA00022741"/>
    </source>
</evidence>
<dbReference type="InterPro" id="IPR011047">
    <property type="entry name" value="Quinoprotein_ADH-like_sf"/>
</dbReference>
<keyword evidence="9" id="KW-0812">Transmembrane</keyword>
<dbReference type="SMART" id="SM00387">
    <property type="entry name" value="HATPase_c"/>
    <property type="match status" value="1"/>
</dbReference>
<comment type="caution">
    <text evidence="11">The sequence shown here is derived from an EMBL/GenBank/DDBJ whole genome shotgun (WGS) entry which is preliminary data.</text>
</comment>
<dbReference type="PANTHER" id="PTHR24421">
    <property type="entry name" value="NITRATE/NITRITE SENSOR PROTEIN NARX-RELATED"/>
    <property type="match status" value="1"/>
</dbReference>
<keyword evidence="5" id="KW-0547">Nucleotide-binding</keyword>
<dbReference type="RefSeq" id="WP_196078507.1">
    <property type="nucleotide sequence ID" value="NZ_JADPVI010000001.1"/>
</dbReference>
<keyword evidence="9" id="KW-1133">Transmembrane helix</keyword>
<protein>
    <recommendedName>
        <fullName evidence="2">histidine kinase</fullName>
        <ecNumber evidence="2">2.7.13.3</ecNumber>
    </recommendedName>
</protein>
<evidence type="ECO:0000256" key="8">
    <source>
        <dbReference type="ARBA" id="ARBA00023012"/>
    </source>
</evidence>
<dbReference type="SUPFAM" id="SSF50998">
    <property type="entry name" value="Quinoprotein alcohol dehydrogenase-like"/>
    <property type="match status" value="1"/>
</dbReference>
<dbReference type="CDD" id="cd16917">
    <property type="entry name" value="HATPase_UhpB-NarQ-NarX-like"/>
    <property type="match status" value="1"/>
</dbReference>
<dbReference type="Pfam" id="PF02518">
    <property type="entry name" value="HATPase_c"/>
    <property type="match status" value="1"/>
</dbReference>
<dbReference type="Gene3D" id="3.30.565.10">
    <property type="entry name" value="Histidine kinase-like ATPase, C-terminal domain"/>
    <property type="match status" value="1"/>
</dbReference>
<dbReference type="InterPro" id="IPR013783">
    <property type="entry name" value="Ig-like_fold"/>
</dbReference>
<dbReference type="PANTHER" id="PTHR24421:SF10">
    <property type="entry name" value="NITRATE_NITRITE SENSOR PROTEIN NARQ"/>
    <property type="match status" value="1"/>
</dbReference>
<dbReference type="GO" id="GO:0016301">
    <property type="term" value="F:kinase activity"/>
    <property type="evidence" value="ECO:0007669"/>
    <property type="project" value="UniProtKB-KW"/>
</dbReference>
<keyword evidence="3" id="KW-0597">Phosphoprotein</keyword>
<dbReference type="Proteomes" id="UP000660070">
    <property type="component" value="Unassembled WGS sequence"/>
</dbReference>
<dbReference type="EMBL" id="JADPVI010000001">
    <property type="protein sequence ID" value="MBF8455953.1"/>
    <property type="molecule type" value="Genomic_DNA"/>
</dbReference>
<evidence type="ECO:0000259" key="10">
    <source>
        <dbReference type="SMART" id="SM00387"/>
    </source>
</evidence>
<dbReference type="InterPro" id="IPR003594">
    <property type="entry name" value="HATPase_dom"/>
</dbReference>
<dbReference type="SUPFAM" id="SSF55874">
    <property type="entry name" value="ATPase domain of HSP90 chaperone/DNA topoisomerase II/histidine kinase"/>
    <property type="match status" value="1"/>
</dbReference>
<dbReference type="InterPro" id="IPR011712">
    <property type="entry name" value="Sig_transdc_His_kin_sub3_dim/P"/>
</dbReference>
<evidence type="ECO:0000256" key="2">
    <source>
        <dbReference type="ARBA" id="ARBA00012438"/>
    </source>
</evidence>
<accession>A0ABS0F8D2</accession>
<evidence type="ECO:0000256" key="9">
    <source>
        <dbReference type="SAM" id="Phobius"/>
    </source>
</evidence>
<dbReference type="SUPFAM" id="SSF63829">
    <property type="entry name" value="Calcium-dependent phosphotriesterase"/>
    <property type="match status" value="1"/>
</dbReference>
<organism evidence="11 12">
    <name type="scientific">Kaistella gelatinilytica</name>
    <dbReference type="NCBI Taxonomy" id="2787636"/>
    <lineage>
        <taxon>Bacteria</taxon>
        <taxon>Pseudomonadati</taxon>
        <taxon>Bacteroidota</taxon>
        <taxon>Flavobacteriia</taxon>
        <taxon>Flavobacteriales</taxon>
        <taxon>Weeksellaceae</taxon>
        <taxon>Chryseobacterium group</taxon>
        <taxon>Kaistella</taxon>
    </lineage>
</organism>
<dbReference type="Gene3D" id="2.60.40.10">
    <property type="entry name" value="Immunoglobulins"/>
    <property type="match status" value="1"/>
</dbReference>
<keyword evidence="7" id="KW-0067">ATP-binding</keyword>
<feature type="transmembrane region" description="Helical" evidence="9">
    <location>
        <begin position="763"/>
        <end position="782"/>
    </location>
</feature>
<keyword evidence="12" id="KW-1185">Reference proteome</keyword>
<dbReference type="Pfam" id="PF07730">
    <property type="entry name" value="HisKA_3"/>
    <property type="match status" value="1"/>
</dbReference>
<feature type="domain" description="Histidine kinase/HSP90-like ATPase" evidence="10">
    <location>
        <begin position="909"/>
        <end position="998"/>
    </location>
</feature>
<keyword evidence="8" id="KW-0902">Two-component regulatory system</keyword>
<evidence type="ECO:0000313" key="11">
    <source>
        <dbReference type="EMBL" id="MBF8455953.1"/>
    </source>
</evidence>
<sequence>MITRKFTVFILLLFSGIFIFSQTPDFSVKTLSLNEGLSQGSNYFRFEDQLGFMWLSANDAINRFDGSQVKVYNLNRYFEKCPNLAQAYGISEDAENNMYFGSTNGLYCYSRQKNTFHLLQIFSDKKNQLTMPFGFWNNKIWCFNNKFEISSFDVKTQKISFLTKLNLPELSSVHVYNQNFSKAFYQSFPVIIGNKAWFCTKNKVLQIDLKTKKIEEPLKEISLKENLEFNSISYTKENKKLLFATNKGLLIDDFKTNNIHIQNQIGTLSLQNLLSVISNGNLLVLFRQNNLTILKEKTREIIYQKIKNFSYYQFGFDKNDRLWFCDDGKGQLIFDFGGPLIQKATSENTFTNPDFNGVATINSINENELLINSNYTWNKNTKTAKKITGSINSNSSFRSSYDQYRKGIWLYNDASFPGSSLLFMDENKNVSQFASSKNLSPFGKIQDLKALSENQLLLATEIGLIKFDIKENKFTEIPHQNQKNAFYINPLSENRFAISYINHDMLLVKKTENGDFIFEKNILPGKQSFYMQEDIQKENFWVGTNNGLYLLDKNFNILKTFDANSEMAGTYIYGLLKDDLGNIWVSHQRCLSSINASTFQVINYDLKDGVQDWDFNNRSFCKTPDGTLYFGGAMGFNYFKPPLKHSSNYHPKIYIDEIQVNSKIFRPDINPDHIKNLNFKTEENNISLKVIISDLGNAESYKIAYRIDGKKWILKSNSAQIDFTSLSPKTYELELAIYDKFTNKYKLQKRIVITIKNPFYKTIGFWIINSILITGLLFYLYNRRKYTLQKRKFRQKLELEHQRNKITADLHDDLGASLSSLQINSAVVQKLFDKNPAEAKKILKKIESQAKGISENIGDIIWSLKPSKDEFMSLSTRIKKITSEILGSSNIKYKIKIDELINEEINDFSARKNIILICKEALNNILKHSDSTKAELSIEKNETHFRLQISDNGTGFKNSENGGNGLTNMKKRAEELGAKFEISINNGTSIIIDIPRFRE</sequence>
<dbReference type="Gene3D" id="2.130.10.10">
    <property type="entry name" value="YVTN repeat-like/Quinoprotein amine dehydrogenase"/>
    <property type="match status" value="2"/>
</dbReference>
<name>A0ABS0F8D2_9FLAO</name>
<dbReference type="EC" id="2.7.13.3" evidence="2"/>
<evidence type="ECO:0000256" key="1">
    <source>
        <dbReference type="ARBA" id="ARBA00000085"/>
    </source>
</evidence>